<evidence type="ECO:0000313" key="8">
    <source>
        <dbReference type="Proteomes" id="UP000521032"/>
    </source>
</evidence>
<feature type="binding site" evidence="5">
    <location>
        <position position="226"/>
    </location>
    <ligand>
        <name>Mn(2+)</name>
        <dbReference type="ChEBI" id="CHEBI:29035"/>
        <label>1</label>
    </ligand>
</feature>
<gene>
    <name evidence="7" type="primary">hutG</name>
    <name evidence="7" type="ORF">JEOSCH030_00868</name>
</gene>
<reference evidence="7 8" key="1">
    <citation type="submission" date="2020-07" db="EMBL/GenBank/DDBJ databases">
        <authorList>
            <person name="Criscuolo A."/>
        </authorList>
    </citation>
    <scope>NUCLEOTIDE SEQUENCE [LARGE SCALE GENOMIC DNA]</scope>
    <source>
        <strain evidence="8">CIP 111030</strain>
    </source>
</reference>
<keyword evidence="8" id="KW-1185">Reference proteome</keyword>
<dbReference type="SUPFAM" id="SSF52768">
    <property type="entry name" value="Arginase/deacetylase"/>
    <property type="match status" value="1"/>
</dbReference>
<comment type="similarity">
    <text evidence="6">Belongs to the arginase family.</text>
</comment>
<dbReference type="GO" id="GO:0006547">
    <property type="term" value="P:L-histidine metabolic process"/>
    <property type="evidence" value="ECO:0007669"/>
    <property type="project" value="UniProtKB-KW"/>
</dbReference>
<dbReference type="RefSeq" id="WP_186086711.1">
    <property type="nucleotide sequence ID" value="NZ_BMDB01000001.1"/>
</dbReference>
<accession>A0A6V7RF22</accession>
<evidence type="ECO:0000256" key="5">
    <source>
        <dbReference type="PIRSR" id="PIRSR036979-1"/>
    </source>
</evidence>
<dbReference type="InterPro" id="IPR006035">
    <property type="entry name" value="Ureohydrolase"/>
</dbReference>
<dbReference type="GO" id="GO:0033389">
    <property type="term" value="P:putrescine biosynthetic process from arginine, via agmatine"/>
    <property type="evidence" value="ECO:0007669"/>
    <property type="project" value="TreeGrafter"/>
</dbReference>
<dbReference type="Gene3D" id="3.40.800.10">
    <property type="entry name" value="Ureohydrolase domain"/>
    <property type="match status" value="1"/>
</dbReference>
<evidence type="ECO:0000313" key="7">
    <source>
        <dbReference type="EMBL" id="CAD2075590.1"/>
    </source>
</evidence>
<evidence type="ECO:0000256" key="1">
    <source>
        <dbReference type="ARBA" id="ARBA00022723"/>
    </source>
</evidence>
<protein>
    <submittedName>
        <fullName evidence="7">Formimidoylglutamase</fullName>
    </submittedName>
</protein>
<keyword evidence="3" id="KW-0369">Histidine metabolism</keyword>
<dbReference type="GO" id="GO:0008783">
    <property type="term" value="F:agmatinase activity"/>
    <property type="evidence" value="ECO:0007669"/>
    <property type="project" value="TreeGrafter"/>
</dbReference>
<dbReference type="EMBL" id="CAJEWE010000010">
    <property type="protein sequence ID" value="CAD2075590.1"/>
    <property type="molecule type" value="Genomic_DNA"/>
</dbReference>
<organism evidence="7 8">
    <name type="scientific">Phocicoccus schoeneichii</name>
    <dbReference type="NCBI Taxonomy" id="1812261"/>
    <lineage>
        <taxon>Bacteria</taxon>
        <taxon>Bacillati</taxon>
        <taxon>Bacillota</taxon>
        <taxon>Bacilli</taxon>
        <taxon>Bacillales</taxon>
        <taxon>Salinicoccaceae</taxon>
        <taxon>Phocicoccus</taxon>
    </lineage>
</organism>
<comment type="cofactor">
    <cofactor evidence="5">
        <name>Mn(2+)</name>
        <dbReference type="ChEBI" id="CHEBI:29035"/>
    </cofactor>
    <text evidence="5">Binds 2 manganese ions per subunit.</text>
</comment>
<evidence type="ECO:0000256" key="2">
    <source>
        <dbReference type="ARBA" id="ARBA00022801"/>
    </source>
</evidence>
<proteinExistence type="inferred from homology"/>
<feature type="binding site" evidence="5">
    <location>
        <position position="224"/>
    </location>
    <ligand>
        <name>Mn(2+)</name>
        <dbReference type="ChEBI" id="CHEBI:29035"/>
        <label>1</label>
    </ligand>
</feature>
<dbReference type="PROSITE" id="PS51409">
    <property type="entry name" value="ARGINASE_2"/>
    <property type="match status" value="1"/>
</dbReference>
<dbReference type="PANTHER" id="PTHR11358:SF35">
    <property type="entry name" value="FORMIMIDOYLGLUTAMASE"/>
    <property type="match status" value="1"/>
</dbReference>
<sequence>MTLKKHSYFGRTDDPAIKERFHQVVKDYNDESQSDVILGFMSDEGVRRNKGRVGASLAPEKIREKLASLPFTSEIFDRGSVVGTENLEASQHELGNEVSTLLKKNSFVLLFGGGHETLYGHYLGVRDAFKDEKLCVLNIDAHFDLRNESPSSGTMFHQILSTDKNIDYHVLGIQPLGNTETLFKTAEHFGVEYNTIDEFREDKELLMALSEKLGNYDKVFMTLCMDSVKASDAPGVSAPSPNGFTSLEIKTILEHVATLENLVSFDISEVSPELDRDDMTSALAAFLAVTFLNAKNNKS</sequence>
<dbReference type="CDD" id="cd09988">
    <property type="entry name" value="Formimidoylglutamase"/>
    <property type="match status" value="1"/>
</dbReference>
<dbReference type="PANTHER" id="PTHR11358">
    <property type="entry name" value="ARGINASE/AGMATINASE"/>
    <property type="match status" value="1"/>
</dbReference>
<feature type="binding site" evidence="5">
    <location>
        <position position="142"/>
    </location>
    <ligand>
        <name>Mn(2+)</name>
        <dbReference type="ChEBI" id="CHEBI:29035"/>
        <label>1</label>
    </ligand>
</feature>
<dbReference type="InterPro" id="IPR023696">
    <property type="entry name" value="Ureohydrolase_dom_sf"/>
</dbReference>
<dbReference type="PIRSF" id="PIRSF036979">
    <property type="entry name" value="Arginase"/>
    <property type="match status" value="1"/>
</dbReference>
<comment type="caution">
    <text evidence="7">The sequence shown here is derived from an EMBL/GenBank/DDBJ whole genome shotgun (WGS) entry which is preliminary data.</text>
</comment>
<dbReference type="Pfam" id="PF00491">
    <property type="entry name" value="Arginase"/>
    <property type="match status" value="1"/>
</dbReference>
<name>A0A6V7RF22_9BACL</name>
<dbReference type="GO" id="GO:0046872">
    <property type="term" value="F:metal ion binding"/>
    <property type="evidence" value="ECO:0007669"/>
    <property type="project" value="UniProtKB-KW"/>
</dbReference>
<keyword evidence="4 5" id="KW-0464">Manganese</keyword>
<dbReference type="Proteomes" id="UP000521032">
    <property type="component" value="Unassembled WGS sequence"/>
</dbReference>
<evidence type="ECO:0000256" key="4">
    <source>
        <dbReference type="ARBA" id="ARBA00023211"/>
    </source>
</evidence>
<evidence type="ECO:0000256" key="6">
    <source>
        <dbReference type="PROSITE-ProRule" id="PRU00742"/>
    </source>
</evidence>
<dbReference type="AlphaFoldDB" id="A0A6V7RF22"/>
<evidence type="ECO:0000256" key="3">
    <source>
        <dbReference type="ARBA" id="ARBA00022808"/>
    </source>
</evidence>
<feature type="binding site" evidence="5">
    <location>
        <position position="140"/>
    </location>
    <ligand>
        <name>Mn(2+)</name>
        <dbReference type="ChEBI" id="CHEBI:29035"/>
        <label>1</label>
    </ligand>
</feature>
<feature type="binding site" evidence="5">
    <location>
        <position position="115"/>
    </location>
    <ligand>
        <name>Mn(2+)</name>
        <dbReference type="ChEBI" id="CHEBI:29035"/>
        <label>1</label>
    </ligand>
</feature>
<keyword evidence="1 5" id="KW-0479">Metal-binding</keyword>
<keyword evidence="2" id="KW-0378">Hydrolase</keyword>
<feature type="binding site" evidence="5">
    <location>
        <position position="144"/>
    </location>
    <ligand>
        <name>Mn(2+)</name>
        <dbReference type="ChEBI" id="CHEBI:29035"/>
        <label>1</label>
    </ligand>
</feature>